<dbReference type="EMBL" id="DWVZ01000223">
    <property type="protein sequence ID" value="HJC64974.1"/>
    <property type="molecule type" value="Genomic_DNA"/>
</dbReference>
<protein>
    <submittedName>
        <fullName evidence="1">Uncharacterized protein</fullName>
    </submittedName>
</protein>
<evidence type="ECO:0000313" key="2">
    <source>
        <dbReference type="Proteomes" id="UP000823886"/>
    </source>
</evidence>
<evidence type="ECO:0000313" key="1">
    <source>
        <dbReference type="EMBL" id="HJC64974.1"/>
    </source>
</evidence>
<sequence>MRIFQDKGLDADEVDYSRWETVNGDSMGIRDMRTEYLERCIETLEYYAQRYPAHENREIWERYLDEMEDELALRGTEQ</sequence>
<dbReference type="AlphaFoldDB" id="A0A9D2TCL2"/>
<comment type="caution">
    <text evidence="1">The sequence shown here is derived from an EMBL/GenBank/DDBJ whole genome shotgun (WGS) entry which is preliminary data.</text>
</comment>
<organism evidence="1 2">
    <name type="scientific">Candidatus Blautia merdavium</name>
    <dbReference type="NCBI Taxonomy" id="2838494"/>
    <lineage>
        <taxon>Bacteria</taxon>
        <taxon>Bacillati</taxon>
        <taxon>Bacillota</taxon>
        <taxon>Clostridia</taxon>
        <taxon>Lachnospirales</taxon>
        <taxon>Lachnospiraceae</taxon>
        <taxon>Blautia</taxon>
    </lineage>
</organism>
<gene>
    <name evidence="1" type="ORF">H9753_15380</name>
</gene>
<dbReference type="Proteomes" id="UP000823886">
    <property type="component" value="Unassembled WGS sequence"/>
</dbReference>
<name>A0A9D2TCL2_9FIRM</name>
<accession>A0A9D2TCL2</accession>
<reference evidence="1" key="1">
    <citation type="journal article" date="2021" name="PeerJ">
        <title>Extensive microbial diversity within the chicken gut microbiome revealed by metagenomics and culture.</title>
        <authorList>
            <person name="Gilroy R."/>
            <person name="Ravi A."/>
            <person name="Getino M."/>
            <person name="Pursley I."/>
            <person name="Horton D.L."/>
            <person name="Alikhan N.F."/>
            <person name="Baker D."/>
            <person name="Gharbi K."/>
            <person name="Hall N."/>
            <person name="Watson M."/>
            <person name="Adriaenssens E.M."/>
            <person name="Foster-Nyarko E."/>
            <person name="Jarju S."/>
            <person name="Secka A."/>
            <person name="Antonio M."/>
            <person name="Oren A."/>
            <person name="Chaudhuri R.R."/>
            <person name="La Ragione R."/>
            <person name="Hildebrand F."/>
            <person name="Pallen M.J."/>
        </authorList>
    </citation>
    <scope>NUCLEOTIDE SEQUENCE</scope>
    <source>
        <strain evidence="1">ChiBcec2-3848</strain>
    </source>
</reference>
<reference evidence="1" key="2">
    <citation type="submission" date="2021-04" db="EMBL/GenBank/DDBJ databases">
        <authorList>
            <person name="Gilroy R."/>
        </authorList>
    </citation>
    <scope>NUCLEOTIDE SEQUENCE</scope>
    <source>
        <strain evidence="1">ChiBcec2-3848</strain>
    </source>
</reference>
<proteinExistence type="predicted"/>